<dbReference type="FunFam" id="3.30.565.10:FF:000013">
    <property type="entry name" value="Two-component sensor histidine kinase"/>
    <property type="match status" value="1"/>
</dbReference>
<dbReference type="InterPro" id="IPR003594">
    <property type="entry name" value="HATPase_dom"/>
</dbReference>
<evidence type="ECO:0000256" key="6">
    <source>
        <dbReference type="ARBA" id="ARBA00022692"/>
    </source>
</evidence>
<dbReference type="CDD" id="cd00082">
    <property type="entry name" value="HisKA"/>
    <property type="match status" value="1"/>
</dbReference>
<keyword evidence="8 13" id="KW-0418">Kinase</keyword>
<comment type="catalytic activity">
    <reaction evidence="1">
        <text>ATP + protein L-histidine = ADP + protein N-phospho-L-histidine.</text>
        <dbReference type="EC" id="2.7.13.3"/>
    </reaction>
</comment>
<dbReference type="Proteomes" id="UP000472521">
    <property type="component" value="Unassembled WGS sequence"/>
</dbReference>
<organism evidence="13 14">
    <name type="scientific">Clostridium botulinum</name>
    <dbReference type="NCBI Taxonomy" id="1491"/>
    <lineage>
        <taxon>Bacteria</taxon>
        <taxon>Bacillati</taxon>
        <taxon>Bacillota</taxon>
        <taxon>Clostridia</taxon>
        <taxon>Eubacteriales</taxon>
        <taxon>Clostridiaceae</taxon>
        <taxon>Clostridium</taxon>
    </lineage>
</organism>
<dbReference type="SUPFAM" id="SSF47384">
    <property type="entry name" value="Homodimeric domain of signal transducing histidine kinase"/>
    <property type="match status" value="1"/>
</dbReference>
<comment type="subcellular location">
    <subcellularLocation>
        <location evidence="2">Membrane</location>
    </subcellularLocation>
</comment>
<dbReference type="Gene3D" id="3.30.565.10">
    <property type="entry name" value="Histidine kinase-like ATPase, C-terminal domain"/>
    <property type="match status" value="1"/>
</dbReference>
<keyword evidence="12" id="KW-0472">Membrane</keyword>
<dbReference type="SMART" id="SM00388">
    <property type="entry name" value="HisKA"/>
    <property type="match status" value="1"/>
</dbReference>
<dbReference type="PANTHER" id="PTHR45453">
    <property type="entry name" value="PHOSPHATE REGULON SENSOR PROTEIN PHOR"/>
    <property type="match status" value="1"/>
</dbReference>
<evidence type="ECO:0000256" key="5">
    <source>
        <dbReference type="ARBA" id="ARBA00022679"/>
    </source>
</evidence>
<keyword evidence="9" id="KW-0067">ATP-binding</keyword>
<evidence type="ECO:0000256" key="12">
    <source>
        <dbReference type="ARBA" id="ARBA00023136"/>
    </source>
</evidence>
<dbReference type="Pfam" id="PF02518">
    <property type="entry name" value="HATPase_c"/>
    <property type="match status" value="1"/>
</dbReference>
<evidence type="ECO:0000256" key="4">
    <source>
        <dbReference type="ARBA" id="ARBA00022553"/>
    </source>
</evidence>
<evidence type="ECO:0000256" key="3">
    <source>
        <dbReference type="ARBA" id="ARBA00012438"/>
    </source>
</evidence>
<accession>A0A6B4GKH0</accession>
<dbReference type="GO" id="GO:0005524">
    <property type="term" value="F:ATP binding"/>
    <property type="evidence" value="ECO:0007669"/>
    <property type="project" value="UniProtKB-KW"/>
</dbReference>
<proteinExistence type="predicted"/>
<dbReference type="InterPro" id="IPR005467">
    <property type="entry name" value="His_kinase_dom"/>
</dbReference>
<evidence type="ECO:0000256" key="2">
    <source>
        <dbReference type="ARBA" id="ARBA00004370"/>
    </source>
</evidence>
<keyword evidence="5" id="KW-0808">Transferase</keyword>
<keyword evidence="4" id="KW-0597">Phosphoprotein</keyword>
<evidence type="ECO:0000256" key="10">
    <source>
        <dbReference type="ARBA" id="ARBA00022989"/>
    </source>
</evidence>
<dbReference type="InterPro" id="IPR036890">
    <property type="entry name" value="HATPase_C_sf"/>
</dbReference>
<dbReference type="InterPro" id="IPR003661">
    <property type="entry name" value="HisK_dim/P_dom"/>
</dbReference>
<sequence length="358" mass="41506">MNGNLKNIIWARIFTTILLSSLSLLVILVFAFIIYRKFTFYEDEIVYLLVQLIKEHLLCLFVFVWLIDVIFVICSYWKKSLGYIDVMMNASGQLISADDKLIHLPIELKEVEDQMNEVKQKAIKSIRLAKEEEQRKNDLIIYLAHDLKTPLTSVIGYLTLLHDEQQISKELQHKYLSISLDRAERLEDLINEFFEITRFNLSQLTIEPNQINLARMLEQIIYEFRPMFANKNLQCTLHSTENIKIKCDANKLERVFDNLIRNSINYSFENSTIEITAAQKSDGVYMCFTNHGNTISKEKLNRIFEEFYRLDGSRATKAGGAGLGLAIAKKIITLHNGTITSSSKNEKINFKIYLPIFP</sequence>
<name>A0A6B4GKH0_CLOBO</name>
<dbReference type="PRINTS" id="PR00344">
    <property type="entry name" value="BCTRLSENSOR"/>
</dbReference>
<dbReference type="GO" id="GO:0016036">
    <property type="term" value="P:cellular response to phosphate starvation"/>
    <property type="evidence" value="ECO:0007669"/>
    <property type="project" value="TreeGrafter"/>
</dbReference>
<evidence type="ECO:0000256" key="7">
    <source>
        <dbReference type="ARBA" id="ARBA00022741"/>
    </source>
</evidence>
<dbReference type="GO" id="GO:0000155">
    <property type="term" value="F:phosphorelay sensor kinase activity"/>
    <property type="evidence" value="ECO:0007669"/>
    <property type="project" value="InterPro"/>
</dbReference>
<dbReference type="GO" id="GO:0005886">
    <property type="term" value="C:plasma membrane"/>
    <property type="evidence" value="ECO:0007669"/>
    <property type="project" value="TreeGrafter"/>
</dbReference>
<evidence type="ECO:0000313" key="13">
    <source>
        <dbReference type="EMBL" id="NFF02910.1"/>
    </source>
</evidence>
<evidence type="ECO:0000256" key="9">
    <source>
        <dbReference type="ARBA" id="ARBA00022840"/>
    </source>
</evidence>
<dbReference type="InterPro" id="IPR050351">
    <property type="entry name" value="BphY/WalK/GraS-like"/>
</dbReference>
<keyword evidence="7" id="KW-0547">Nucleotide-binding</keyword>
<evidence type="ECO:0000313" key="14">
    <source>
        <dbReference type="Proteomes" id="UP000472521"/>
    </source>
</evidence>
<reference evidence="13 14" key="1">
    <citation type="submission" date="2019-04" db="EMBL/GenBank/DDBJ databases">
        <title>Genome sequencing of Clostridium botulinum Groups I-IV and Clostridium butyricum.</title>
        <authorList>
            <person name="Brunt J."/>
            <person name="Van Vliet A.H.M."/>
            <person name="Stringer S.C."/>
            <person name="Carter A.T."/>
            <person name="Peck M.W."/>
        </authorList>
    </citation>
    <scope>NUCLEOTIDE SEQUENCE [LARGE SCALE GENOMIC DNA]</scope>
    <source>
        <strain evidence="13 14">IFR 18/054</strain>
    </source>
</reference>
<dbReference type="GO" id="GO:0004721">
    <property type="term" value="F:phosphoprotein phosphatase activity"/>
    <property type="evidence" value="ECO:0007669"/>
    <property type="project" value="TreeGrafter"/>
</dbReference>
<dbReference type="AlphaFoldDB" id="A0A6B4GKH0"/>
<dbReference type="EC" id="2.7.13.3" evidence="3"/>
<dbReference type="Gene3D" id="1.10.287.130">
    <property type="match status" value="1"/>
</dbReference>
<protein>
    <recommendedName>
        <fullName evidence="3">histidine kinase</fullName>
        <ecNumber evidence="3">2.7.13.3</ecNumber>
    </recommendedName>
</protein>
<dbReference type="PROSITE" id="PS50109">
    <property type="entry name" value="HIS_KIN"/>
    <property type="match status" value="1"/>
</dbReference>
<gene>
    <name evidence="13" type="ORF">FCV25_14275</name>
</gene>
<evidence type="ECO:0000256" key="1">
    <source>
        <dbReference type="ARBA" id="ARBA00000085"/>
    </source>
</evidence>
<dbReference type="SMART" id="SM00387">
    <property type="entry name" value="HATPase_c"/>
    <property type="match status" value="1"/>
</dbReference>
<keyword evidence="10" id="KW-1133">Transmembrane helix</keyword>
<evidence type="ECO:0000256" key="8">
    <source>
        <dbReference type="ARBA" id="ARBA00022777"/>
    </source>
</evidence>
<comment type="caution">
    <text evidence="13">The sequence shown here is derived from an EMBL/GenBank/DDBJ whole genome shotgun (WGS) entry which is preliminary data.</text>
</comment>
<keyword evidence="11" id="KW-0902">Two-component regulatory system</keyword>
<dbReference type="Pfam" id="PF00512">
    <property type="entry name" value="HisKA"/>
    <property type="match status" value="1"/>
</dbReference>
<keyword evidence="6" id="KW-0812">Transmembrane</keyword>
<dbReference type="EMBL" id="SWND01000008">
    <property type="protein sequence ID" value="NFF02910.1"/>
    <property type="molecule type" value="Genomic_DNA"/>
</dbReference>
<dbReference type="InterPro" id="IPR004358">
    <property type="entry name" value="Sig_transdc_His_kin-like_C"/>
</dbReference>
<dbReference type="InterPro" id="IPR036097">
    <property type="entry name" value="HisK_dim/P_sf"/>
</dbReference>
<evidence type="ECO:0000256" key="11">
    <source>
        <dbReference type="ARBA" id="ARBA00023012"/>
    </source>
</evidence>
<dbReference type="SUPFAM" id="SSF55874">
    <property type="entry name" value="ATPase domain of HSP90 chaperone/DNA topoisomerase II/histidine kinase"/>
    <property type="match status" value="1"/>
</dbReference>
<dbReference type="PANTHER" id="PTHR45453:SF1">
    <property type="entry name" value="PHOSPHATE REGULON SENSOR PROTEIN PHOR"/>
    <property type="match status" value="1"/>
</dbReference>